<dbReference type="Pfam" id="PF02458">
    <property type="entry name" value="Transferase"/>
    <property type="match status" value="4"/>
</dbReference>
<protein>
    <submittedName>
        <fullName evidence="5">Uncharacterized protein</fullName>
    </submittedName>
</protein>
<name>A0A835KSV3_9POAL</name>
<dbReference type="GO" id="GO:0016747">
    <property type="term" value="F:acyltransferase activity, transferring groups other than amino-acyl groups"/>
    <property type="evidence" value="ECO:0007669"/>
    <property type="project" value="UniProtKB-ARBA"/>
</dbReference>
<feature type="compositionally biased region" description="Gly residues" evidence="4">
    <location>
        <begin position="1466"/>
        <end position="1479"/>
    </location>
</feature>
<organism evidence="5 6">
    <name type="scientific">Digitaria exilis</name>
    <dbReference type="NCBI Taxonomy" id="1010633"/>
    <lineage>
        <taxon>Eukaryota</taxon>
        <taxon>Viridiplantae</taxon>
        <taxon>Streptophyta</taxon>
        <taxon>Embryophyta</taxon>
        <taxon>Tracheophyta</taxon>
        <taxon>Spermatophyta</taxon>
        <taxon>Magnoliopsida</taxon>
        <taxon>Liliopsida</taxon>
        <taxon>Poales</taxon>
        <taxon>Poaceae</taxon>
        <taxon>PACMAD clade</taxon>
        <taxon>Panicoideae</taxon>
        <taxon>Panicodae</taxon>
        <taxon>Paniceae</taxon>
        <taxon>Anthephorinae</taxon>
        <taxon>Digitaria</taxon>
    </lineage>
</organism>
<accession>A0A835KSV3</accession>
<evidence type="ECO:0000313" key="5">
    <source>
        <dbReference type="EMBL" id="KAF8772940.1"/>
    </source>
</evidence>
<keyword evidence="6" id="KW-1185">Reference proteome</keyword>
<dbReference type="EMBL" id="JACEFO010000353">
    <property type="protein sequence ID" value="KAF8772940.1"/>
    <property type="molecule type" value="Genomic_DNA"/>
</dbReference>
<dbReference type="PANTHER" id="PTHR31642">
    <property type="entry name" value="TRICHOTHECENE 3-O-ACETYLTRANSFERASE"/>
    <property type="match status" value="1"/>
</dbReference>
<evidence type="ECO:0000256" key="3">
    <source>
        <dbReference type="ARBA" id="ARBA00023315"/>
    </source>
</evidence>
<gene>
    <name evidence="5" type="ORF">HU200_005342</name>
</gene>
<reference evidence="5" key="1">
    <citation type="submission" date="2020-07" db="EMBL/GenBank/DDBJ databases">
        <title>Genome sequence and genetic diversity analysis of an under-domesticated orphan crop, white fonio (Digitaria exilis).</title>
        <authorList>
            <person name="Bennetzen J.L."/>
            <person name="Chen S."/>
            <person name="Ma X."/>
            <person name="Wang X."/>
            <person name="Yssel A.E.J."/>
            <person name="Chaluvadi S.R."/>
            <person name="Johnson M."/>
            <person name="Gangashetty P."/>
            <person name="Hamidou F."/>
            <person name="Sanogo M.D."/>
            <person name="Zwaenepoel A."/>
            <person name="Wallace J."/>
            <person name="Van De Peer Y."/>
            <person name="Van Deynze A."/>
        </authorList>
    </citation>
    <scope>NUCLEOTIDE SEQUENCE</scope>
    <source>
        <tissue evidence="5">Leaves</tissue>
    </source>
</reference>
<dbReference type="InterPro" id="IPR050317">
    <property type="entry name" value="Plant_Fungal_Acyltransferase"/>
</dbReference>
<sequence length="1607" mass="175455">MHGYAGPSGIPVPGFRWPKRRRALHTHSLPGDHRFQGQQEAREMMKVDVVETTLVVPIEDTPRREIWLSNFDLAVPKTHTAVVYYYPANGGDTIATERPDDTFSPERLKAALAKALVPFYPLAGRLGVGEGGRLQIDCNAEGALFAVARADFAGYDVFLDYQPSPEIKQMFVPFVPSGDPPCFISMFQVTFLKCGGVVLGTAIHHVTVDAIGAFHFIRTWTGVSRGLDITEACDPPPCHDRTLLRARSPPSPTFDHPVYSPSPTPAMLINGQPRPFVARVYSVSPKLLADIKSRCAPGVSTYCAVTAHLWRAIRGSVVDYLEVESEKRSQAALPQLVMESDLWVVSWVGMPMYDADFGWGMPRFVAPALLFNSGLACVTPRANMDDGIAVHFGLEPEYLDCFEKPACPPSLFTSCHAYLRLDMATPFCALNRHFHTSSPYRRLRSFLRPYQAIPPQPIIPFHFNATPNSHQAELCRVGVIRVRALDFHAVVNVLDRARGWGIFWCDLDVHDMARRPARRSWSLNQVYAGPSGSGILGFRPKLRASLCPPLAPEDTPRRELWLSNLDLAVPKTHTPLVYYYPSPAANGGDAITATEGRPDDTFFSPERLKAALAKALVPFYPLAGRLGVGEDGRLQIDCNAEGALFAVARADFAGDDVFGRDYEPSPEVRRMFVPFVPSGDPPCVMSMFQANQTGENTSSNPPDHCAGVRYCRHQLVVREVTFLKCGGVVLGTGIHHVTMDGMGAFHFIQTWTGVSRGLDVADACGPTPPFHDRTLLRPRSPPSPTLDHPVYSPSLLNGRPRPFVTRVYSVSPKLLADVKSRCAPGVSTYCAVTAHLWRAMCAARGLPHGSETRLRVPANVRHRLRPPLPRSYFGNAIVRDLVTTRVEDVLARPLGFVAQAIKDAVDRVDDAYVRSVVDYLEVESEKGSQAARGQLMPESDLWVVSWLGMPMYDADFGWGTPRFVAPAQMFGSGTAYVTHRADKDDGIAVLFGLEPEYLECFEKVFYGEKGLWLSPLDLVQAQRGHTPTIGFYRSNEAAATDFFDVAKLKHALAKALVAFYPLAGRLGVDNDGRVEISCNAEGALFVAARSDDFTVDDFIDFKPSPELRKLFVPRIEPSSIMMAIQVTFLKCGGVALGVALHHAAIDGISAFHFLRTWASISRDGDRAAMEMELPCHDRILLRPRSPPAVHPNTLSAFCPNLTVHEPSSGPNASEVFTVTSDQLASLKHLCGGVSTFCALVWRCACVARRTTPPQQLLRQRDHKPDRNSHSTGCRVGDDGGAVGRMDDEVVRSAIDYFELADETEDERPPMIPRGRGVLPVTELRIVSWLGMPWHDADFGWGKPRVMGLAESNHGGFVHLVDDLPAEDGGSGGKKCRRSDGGGGAPILARLWFELEFQGCVGDGRAAHWRPWKKCRRSDGGGGAPTLARLWFELGFQGCVGWEGCALADLEEVLPVRWWWWARGGEAGGREGQSGQGGAGVMARGSGRRAMPEGGEGLGGGGGRELAYGSGGGSTPIRAVARRSRLTTHCMGSPSGQGMGARAGRVTGALHNVPVGPQATPHVDAIRELEFLNKSVRRCELEIIAAKLAILIGAWCYPQPSCGAAASS</sequence>
<evidence type="ECO:0000256" key="1">
    <source>
        <dbReference type="ARBA" id="ARBA00009861"/>
    </source>
</evidence>
<evidence type="ECO:0000256" key="2">
    <source>
        <dbReference type="ARBA" id="ARBA00022679"/>
    </source>
</evidence>
<feature type="region of interest" description="Disordered" evidence="4">
    <location>
        <begin position="770"/>
        <end position="791"/>
    </location>
</feature>
<dbReference type="PANTHER" id="PTHR31642:SF25">
    <property type="entry name" value="ANTHRANILATE N-BENZOYLTRANSFERASE PROTEIN 1"/>
    <property type="match status" value="1"/>
</dbReference>
<evidence type="ECO:0000256" key="4">
    <source>
        <dbReference type="SAM" id="MobiDB-lite"/>
    </source>
</evidence>
<keyword evidence="2" id="KW-0808">Transferase</keyword>
<dbReference type="OrthoDB" id="671439at2759"/>
<keyword evidence="3" id="KW-0012">Acyltransferase</keyword>
<dbReference type="Gene3D" id="3.30.559.10">
    <property type="entry name" value="Chloramphenicol acetyltransferase-like domain"/>
    <property type="match status" value="6"/>
</dbReference>
<evidence type="ECO:0000313" key="6">
    <source>
        <dbReference type="Proteomes" id="UP000636709"/>
    </source>
</evidence>
<feature type="compositionally biased region" description="Gly residues" evidence="4">
    <location>
        <begin position="1493"/>
        <end position="1513"/>
    </location>
</feature>
<dbReference type="Proteomes" id="UP000636709">
    <property type="component" value="Unassembled WGS sequence"/>
</dbReference>
<feature type="region of interest" description="Disordered" evidence="4">
    <location>
        <begin position="1466"/>
        <end position="1513"/>
    </location>
</feature>
<comment type="similarity">
    <text evidence="1">Belongs to the plant acyltransferase family.</text>
</comment>
<proteinExistence type="inferred from homology"/>
<feature type="region of interest" description="Disordered" evidence="4">
    <location>
        <begin position="1256"/>
        <end position="1281"/>
    </location>
</feature>
<comment type="caution">
    <text evidence="5">The sequence shown here is derived from an EMBL/GenBank/DDBJ whole genome shotgun (WGS) entry which is preliminary data.</text>
</comment>
<dbReference type="InterPro" id="IPR023213">
    <property type="entry name" value="CAT-like_dom_sf"/>
</dbReference>
<feature type="compositionally biased region" description="Basic and acidic residues" evidence="4">
    <location>
        <begin position="1258"/>
        <end position="1268"/>
    </location>
</feature>